<proteinExistence type="predicted"/>
<keyword evidence="2" id="KW-0732">Signal</keyword>
<feature type="signal peptide" evidence="2">
    <location>
        <begin position="1"/>
        <end position="21"/>
    </location>
</feature>
<dbReference type="PROSITE" id="PS51257">
    <property type="entry name" value="PROKAR_LIPOPROTEIN"/>
    <property type="match status" value="1"/>
</dbReference>
<protein>
    <recommendedName>
        <fullName evidence="5">Secreted protein</fullName>
    </recommendedName>
</protein>
<gene>
    <name evidence="3" type="ORF">ElyMa_000254700</name>
</gene>
<accession>A0AAV4F416</accession>
<sequence length="126" mass="14248">MPERNETIFALTLTLIVTAYSCRQEALLLQLRLEENRTDSVAICIINGRWRQTLASLQGGNPCFSSTTDTITRAIEESDITEDRVHVQPQTRSSNECGFCTQESETPTPTPSTLKKRRLTIIVKQY</sequence>
<feature type="compositionally biased region" description="Low complexity" evidence="1">
    <location>
        <begin position="103"/>
        <end position="112"/>
    </location>
</feature>
<dbReference type="EMBL" id="BMAT01000514">
    <property type="protein sequence ID" value="GFR67541.1"/>
    <property type="molecule type" value="Genomic_DNA"/>
</dbReference>
<name>A0AAV4F416_9GAST</name>
<evidence type="ECO:0000256" key="2">
    <source>
        <dbReference type="SAM" id="SignalP"/>
    </source>
</evidence>
<evidence type="ECO:0008006" key="5">
    <source>
        <dbReference type="Google" id="ProtNLM"/>
    </source>
</evidence>
<evidence type="ECO:0000313" key="3">
    <source>
        <dbReference type="EMBL" id="GFR67541.1"/>
    </source>
</evidence>
<feature type="chain" id="PRO_5043394162" description="Secreted protein" evidence="2">
    <location>
        <begin position="22"/>
        <end position="126"/>
    </location>
</feature>
<feature type="region of interest" description="Disordered" evidence="1">
    <location>
        <begin position="83"/>
        <end position="112"/>
    </location>
</feature>
<dbReference type="AlphaFoldDB" id="A0AAV4F416"/>
<evidence type="ECO:0000313" key="4">
    <source>
        <dbReference type="Proteomes" id="UP000762676"/>
    </source>
</evidence>
<evidence type="ECO:0000256" key="1">
    <source>
        <dbReference type="SAM" id="MobiDB-lite"/>
    </source>
</evidence>
<comment type="caution">
    <text evidence="3">The sequence shown here is derived from an EMBL/GenBank/DDBJ whole genome shotgun (WGS) entry which is preliminary data.</text>
</comment>
<dbReference type="Proteomes" id="UP000762676">
    <property type="component" value="Unassembled WGS sequence"/>
</dbReference>
<keyword evidence="4" id="KW-1185">Reference proteome</keyword>
<reference evidence="3 4" key="1">
    <citation type="journal article" date="2021" name="Elife">
        <title>Chloroplast acquisition without the gene transfer in kleptoplastic sea slugs, Plakobranchus ocellatus.</title>
        <authorList>
            <person name="Maeda T."/>
            <person name="Takahashi S."/>
            <person name="Yoshida T."/>
            <person name="Shimamura S."/>
            <person name="Takaki Y."/>
            <person name="Nagai Y."/>
            <person name="Toyoda A."/>
            <person name="Suzuki Y."/>
            <person name="Arimoto A."/>
            <person name="Ishii H."/>
            <person name="Satoh N."/>
            <person name="Nishiyama T."/>
            <person name="Hasebe M."/>
            <person name="Maruyama T."/>
            <person name="Minagawa J."/>
            <person name="Obokata J."/>
            <person name="Shigenobu S."/>
        </authorList>
    </citation>
    <scope>NUCLEOTIDE SEQUENCE [LARGE SCALE GENOMIC DNA]</scope>
</reference>
<organism evidence="3 4">
    <name type="scientific">Elysia marginata</name>
    <dbReference type="NCBI Taxonomy" id="1093978"/>
    <lineage>
        <taxon>Eukaryota</taxon>
        <taxon>Metazoa</taxon>
        <taxon>Spiralia</taxon>
        <taxon>Lophotrochozoa</taxon>
        <taxon>Mollusca</taxon>
        <taxon>Gastropoda</taxon>
        <taxon>Heterobranchia</taxon>
        <taxon>Euthyneura</taxon>
        <taxon>Panpulmonata</taxon>
        <taxon>Sacoglossa</taxon>
        <taxon>Placobranchoidea</taxon>
        <taxon>Plakobranchidae</taxon>
        <taxon>Elysia</taxon>
    </lineage>
</organism>